<evidence type="ECO:0000256" key="4">
    <source>
        <dbReference type="ARBA" id="ARBA00022692"/>
    </source>
</evidence>
<keyword evidence="4 9" id="KW-0812">Transmembrane</keyword>
<dbReference type="EMBL" id="UGTJ01000001">
    <property type="protein sequence ID" value="SUB80710.1"/>
    <property type="molecule type" value="Genomic_DNA"/>
</dbReference>
<dbReference type="Pfam" id="PF01618">
    <property type="entry name" value="MotA_ExbB"/>
    <property type="match status" value="1"/>
</dbReference>
<accession>A0AAQ1ZJI5</accession>
<feature type="transmembrane region" description="Helical" evidence="9">
    <location>
        <begin position="61"/>
        <end position="85"/>
    </location>
</feature>
<evidence type="ECO:0000259" key="10">
    <source>
        <dbReference type="Pfam" id="PF01618"/>
    </source>
</evidence>
<dbReference type="InterPro" id="IPR050790">
    <property type="entry name" value="ExbB/TolQ_transport"/>
</dbReference>
<organism evidence="11 12">
    <name type="scientific">Segatella buccae</name>
    <dbReference type="NCBI Taxonomy" id="28126"/>
    <lineage>
        <taxon>Bacteria</taxon>
        <taxon>Pseudomonadati</taxon>
        <taxon>Bacteroidota</taxon>
        <taxon>Bacteroidia</taxon>
        <taxon>Bacteroidales</taxon>
        <taxon>Prevotellaceae</taxon>
        <taxon>Segatella</taxon>
    </lineage>
</organism>
<reference evidence="11 12" key="1">
    <citation type="submission" date="2018-06" db="EMBL/GenBank/DDBJ databases">
        <authorList>
            <consortium name="Pathogen Informatics"/>
            <person name="Doyle S."/>
        </authorList>
    </citation>
    <scope>NUCLEOTIDE SEQUENCE [LARGE SCALE GENOMIC DNA]</scope>
    <source>
        <strain evidence="11 12">NCTC13063</strain>
    </source>
</reference>
<dbReference type="PANTHER" id="PTHR30625">
    <property type="entry name" value="PROTEIN TOLQ"/>
    <property type="match status" value="1"/>
</dbReference>
<keyword evidence="6 9" id="KW-1133">Transmembrane helix</keyword>
<evidence type="ECO:0000313" key="11">
    <source>
        <dbReference type="EMBL" id="SUB80710.1"/>
    </source>
</evidence>
<keyword evidence="7 9" id="KW-0472">Membrane</keyword>
<evidence type="ECO:0000256" key="5">
    <source>
        <dbReference type="ARBA" id="ARBA00022927"/>
    </source>
</evidence>
<proteinExistence type="inferred from homology"/>
<gene>
    <name evidence="11" type="primary">tolQ</name>
    <name evidence="11" type="ORF">NCTC13063_02006</name>
</gene>
<dbReference type="GeneID" id="93535201"/>
<comment type="caution">
    <text evidence="11">The sequence shown here is derived from an EMBL/GenBank/DDBJ whole genome shotgun (WGS) entry which is preliminary data.</text>
</comment>
<dbReference type="RefSeq" id="WP_004344102.1">
    <property type="nucleotide sequence ID" value="NZ_CALLWX010000002.1"/>
</dbReference>
<dbReference type="Proteomes" id="UP000255283">
    <property type="component" value="Unassembled WGS sequence"/>
</dbReference>
<dbReference type="InterPro" id="IPR002898">
    <property type="entry name" value="MotA_ExbB_proton_chnl"/>
</dbReference>
<evidence type="ECO:0000256" key="2">
    <source>
        <dbReference type="ARBA" id="ARBA00022448"/>
    </source>
</evidence>
<keyword evidence="3" id="KW-1003">Cell membrane</keyword>
<dbReference type="AlphaFoldDB" id="A0AAQ1ZJI5"/>
<name>A0AAQ1ZJI5_9BACT</name>
<evidence type="ECO:0000256" key="9">
    <source>
        <dbReference type="SAM" id="Phobius"/>
    </source>
</evidence>
<protein>
    <submittedName>
        <fullName evidence="11">Colicin uptake protein TolQ</fullName>
    </submittedName>
</protein>
<evidence type="ECO:0000313" key="12">
    <source>
        <dbReference type="Proteomes" id="UP000255283"/>
    </source>
</evidence>
<dbReference type="GO" id="GO:0017038">
    <property type="term" value="P:protein import"/>
    <property type="evidence" value="ECO:0007669"/>
    <property type="project" value="TreeGrafter"/>
</dbReference>
<evidence type="ECO:0000256" key="1">
    <source>
        <dbReference type="ARBA" id="ARBA00004651"/>
    </source>
</evidence>
<dbReference type="GO" id="GO:0005886">
    <property type="term" value="C:plasma membrane"/>
    <property type="evidence" value="ECO:0007669"/>
    <property type="project" value="UniProtKB-SubCell"/>
</dbReference>
<evidence type="ECO:0000256" key="3">
    <source>
        <dbReference type="ARBA" id="ARBA00022475"/>
    </source>
</evidence>
<evidence type="ECO:0000256" key="6">
    <source>
        <dbReference type="ARBA" id="ARBA00022989"/>
    </source>
</evidence>
<feature type="transmembrane region" description="Helical" evidence="9">
    <location>
        <begin position="184"/>
        <end position="209"/>
    </location>
</feature>
<comment type="similarity">
    <text evidence="8">Belongs to the exbB/tolQ family.</text>
</comment>
<sequence length="280" mass="29608">MATTNQTASPKKSQGFTGIRAAFWVIVVCFIIAVCFFKFFLGSPSHFVNGDPEGAVLNSNIWGTIYKGGVVVPVIHTLLLSVIALSIERLLALRTAFGKGSLPKFVANIKAALNANDFKKAQDLCDKQKGSVANVVYASLNAYKAMNDGANASLKKSQKVAKIQQAHEEATQLEMPTLTMNLPLIATIVTLGTLTGLLGTVTGMIRSFAALAAGGGGDSLALSAGISEALINTAFGIATSWCAVISYNYFTNKIDKLTFALDEVGYSIAQTYEANHADEA</sequence>
<evidence type="ECO:0000256" key="7">
    <source>
        <dbReference type="ARBA" id="ARBA00023136"/>
    </source>
</evidence>
<dbReference type="PANTHER" id="PTHR30625:SF15">
    <property type="entry name" value="BIOPOLYMER TRANSPORT PROTEIN EXBB"/>
    <property type="match status" value="1"/>
</dbReference>
<comment type="subcellular location">
    <subcellularLocation>
        <location evidence="1">Cell membrane</location>
        <topology evidence="1">Multi-pass membrane protein</topology>
    </subcellularLocation>
    <subcellularLocation>
        <location evidence="8">Membrane</location>
        <topology evidence="8">Multi-pass membrane protein</topology>
    </subcellularLocation>
</comment>
<evidence type="ECO:0000256" key="8">
    <source>
        <dbReference type="RuleBase" id="RU004057"/>
    </source>
</evidence>
<feature type="transmembrane region" description="Helical" evidence="9">
    <location>
        <begin position="21"/>
        <end position="41"/>
    </location>
</feature>
<keyword evidence="5 8" id="KW-0653">Protein transport</keyword>
<feature type="transmembrane region" description="Helical" evidence="9">
    <location>
        <begin position="229"/>
        <end position="250"/>
    </location>
</feature>
<keyword evidence="2 8" id="KW-0813">Transport</keyword>
<feature type="domain" description="MotA/TolQ/ExbB proton channel" evidence="10">
    <location>
        <begin position="150"/>
        <end position="259"/>
    </location>
</feature>